<dbReference type="Proteomes" id="UP001497623">
    <property type="component" value="Unassembled WGS sequence"/>
</dbReference>
<feature type="non-terminal residue" evidence="1">
    <location>
        <position position="1"/>
    </location>
</feature>
<organism evidence="1 2">
    <name type="scientific">Meganyctiphanes norvegica</name>
    <name type="common">Northern krill</name>
    <name type="synonym">Thysanopoda norvegica</name>
    <dbReference type="NCBI Taxonomy" id="48144"/>
    <lineage>
        <taxon>Eukaryota</taxon>
        <taxon>Metazoa</taxon>
        <taxon>Ecdysozoa</taxon>
        <taxon>Arthropoda</taxon>
        <taxon>Crustacea</taxon>
        <taxon>Multicrustacea</taxon>
        <taxon>Malacostraca</taxon>
        <taxon>Eumalacostraca</taxon>
        <taxon>Eucarida</taxon>
        <taxon>Euphausiacea</taxon>
        <taxon>Euphausiidae</taxon>
        <taxon>Meganyctiphanes</taxon>
    </lineage>
</organism>
<proteinExistence type="predicted"/>
<dbReference type="AlphaFoldDB" id="A0AAV2RDB4"/>
<name>A0AAV2RDB4_MEGNR</name>
<keyword evidence="2" id="KW-1185">Reference proteome</keyword>
<protein>
    <submittedName>
        <fullName evidence="1">Uncharacterized protein</fullName>
    </submittedName>
</protein>
<comment type="caution">
    <text evidence="1">The sequence shown here is derived from an EMBL/GenBank/DDBJ whole genome shotgun (WGS) entry which is preliminary data.</text>
</comment>
<sequence>ECRPIGGECSGKCEYCIDRSKDCPSDYSESLACWKPVVENGVVVRSDTCKCCKPKPPQKCPEKTCEAYFDKRNVIGECRLEGCIPPETEVGVCRGSHCRCCANVTT</sequence>
<reference evidence="1 2" key="1">
    <citation type="submission" date="2024-05" db="EMBL/GenBank/DDBJ databases">
        <authorList>
            <person name="Wallberg A."/>
        </authorList>
    </citation>
    <scope>NUCLEOTIDE SEQUENCE [LARGE SCALE GENOMIC DNA]</scope>
</reference>
<evidence type="ECO:0000313" key="2">
    <source>
        <dbReference type="Proteomes" id="UP001497623"/>
    </source>
</evidence>
<feature type="non-terminal residue" evidence="1">
    <location>
        <position position="106"/>
    </location>
</feature>
<evidence type="ECO:0000313" key="1">
    <source>
        <dbReference type="EMBL" id="CAL4122715.1"/>
    </source>
</evidence>
<accession>A0AAV2RDB4</accession>
<gene>
    <name evidence="1" type="ORF">MNOR_LOCUS23437</name>
</gene>
<dbReference type="EMBL" id="CAXKWB010020656">
    <property type="protein sequence ID" value="CAL4122715.1"/>
    <property type="molecule type" value="Genomic_DNA"/>
</dbReference>